<protein>
    <recommendedName>
        <fullName evidence="4">Lipopolysaccharide biosynthesis protein</fullName>
    </recommendedName>
</protein>
<evidence type="ECO:0000313" key="2">
    <source>
        <dbReference type="EMBL" id="GLI27359.1"/>
    </source>
</evidence>
<dbReference type="PANTHER" id="PTHR41244:SF1">
    <property type="entry name" value="GLYCOSYLTRANSFERASE"/>
    <property type="match status" value="1"/>
</dbReference>
<comment type="caution">
    <text evidence="2">The sequence shown here is derived from an EMBL/GenBank/DDBJ whole genome shotgun (WGS) entry which is preliminary data.</text>
</comment>
<dbReference type="Gene3D" id="3.20.20.80">
    <property type="entry name" value="Glycosidases"/>
    <property type="match status" value="1"/>
</dbReference>
<dbReference type="CDD" id="cd11579">
    <property type="entry name" value="Glyco_tran_WbsX"/>
    <property type="match status" value="1"/>
</dbReference>
<dbReference type="Pfam" id="PF14307">
    <property type="entry name" value="Glyco_tran_WbsX"/>
    <property type="match status" value="1"/>
</dbReference>
<accession>A0A9W6FNV2</accession>
<dbReference type="AlphaFoldDB" id="A0A9W6FNV2"/>
<feature type="region of interest" description="Disordered" evidence="1">
    <location>
        <begin position="1"/>
        <end position="31"/>
    </location>
</feature>
<evidence type="ECO:0008006" key="4">
    <source>
        <dbReference type="Google" id="ProtNLM"/>
    </source>
</evidence>
<evidence type="ECO:0000256" key="1">
    <source>
        <dbReference type="SAM" id="MobiDB-lite"/>
    </source>
</evidence>
<gene>
    <name evidence="2" type="ORF">ARHIZOSPH14_16010</name>
</gene>
<evidence type="ECO:0000313" key="3">
    <source>
        <dbReference type="Proteomes" id="UP001144396"/>
    </source>
</evidence>
<dbReference type="PANTHER" id="PTHR41244">
    <property type="entry name" value="RHAMNAN SYNTHESIS F"/>
    <property type="match status" value="1"/>
</dbReference>
<sequence length="385" mass="44103">MLAPERRRLAVRVTETPPEAPDHRGPEGAPAASPRARALAFYLPQFFPIPENDEWWGPGFTEWTNTARARRLYPGHRQPTLPADLGFYDLRVPETRQAQSDLARAYGVEAFVYWHYWFGDGDRILERPFAEVLERGDPEIGFALAWANQSWTGIWHAAADTILKQQRYLGAEDDRRHFETILPAFRDERYVRVNGRPLFYVFRPEELPDAAEFVDRWQAMAREAGLEGLYLVAEASDLLGAGARYANAEADGFDASVYMRLPAEVNRATRLRMRAGRKLMGGPEIWPYSDTIVADYPRDPHVQPCVYPNWDNTPRAGRRGLVVRDATPERFRRNVADAVDLLADRPAQERLLWVKSWNEWAEGNHLEPDLREGHAWLEALRAGLS</sequence>
<proteinExistence type="predicted"/>
<dbReference type="Proteomes" id="UP001144396">
    <property type="component" value="Unassembled WGS sequence"/>
</dbReference>
<dbReference type="EMBL" id="BSDP01000001">
    <property type="protein sequence ID" value="GLI27359.1"/>
    <property type="molecule type" value="Genomic_DNA"/>
</dbReference>
<dbReference type="InterPro" id="IPR032719">
    <property type="entry name" value="WbsX"/>
</dbReference>
<name>A0A9W6FNV2_9MICO</name>
<reference evidence="2" key="1">
    <citation type="submission" date="2022-12" db="EMBL/GenBank/DDBJ databases">
        <title>Reference genome sequencing for broad-spectrum identification of bacterial and archaeal isolates by mass spectrometry.</title>
        <authorList>
            <person name="Sekiguchi Y."/>
            <person name="Tourlousse D.M."/>
        </authorList>
    </citation>
    <scope>NUCLEOTIDE SEQUENCE</scope>
    <source>
        <strain evidence="2">14</strain>
    </source>
</reference>
<keyword evidence="3" id="KW-1185">Reference proteome</keyword>
<organism evidence="2 3">
    <name type="scientific">Agromyces rhizosphaerae</name>
    <dbReference type="NCBI Taxonomy" id="88374"/>
    <lineage>
        <taxon>Bacteria</taxon>
        <taxon>Bacillati</taxon>
        <taxon>Actinomycetota</taxon>
        <taxon>Actinomycetes</taxon>
        <taxon>Micrococcales</taxon>
        <taxon>Microbacteriaceae</taxon>
        <taxon>Agromyces</taxon>
    </lineage>
</organism>